<accession>A0A7X9X1N3</accession>
<organism evidence="1 2">
    <name type="scientific">Paraburkholderia antibiotica</name>
    <dbReference type="NCBI Taxonomy" id="2728839"/>
    <lineage>
        <taxon>Bacteria</taxon>
        <taxon>Pseudomonadati</taxon>
        <taxon>Pseudomonadota</taxon>
        <taxon>Betaproteobacteria</taxon>
        <taxon>Burkholderiales</taxon>
        <taxon>Burkholderiaceae</taxon>
        <taxon>Paraburkholderia</taxon>
    </lineage>
</organism>
<name>A0A7X9X1N3_9BURK</name>
<dbReference type="Proteomes" id="UP000583127">
    <property type="component" value="Unassembled WGS sequence"/>
</dbReference>
<comment type="caution">
    <text evidence="1">The sequence shown here is derived from an EMBL/GenBank/DDBJ whole genome shotgun (WGS) entry which is preliminary data.</text>
</comment>
<evidence type="ECO:0000313" key="1">
    <source>
        <dbReference type="EMBL" id="NML29790.1"/>
    </source>
</evidence>
<dbReference type="AlphaFoldDB" id="A0A7X9X1N3"/>
<dbReference type="EMBL" id="JABBFZ010000001">
    <property type="protein sequence ID" value="NML29790.1"/>
    <property type="molecule type" value="Genomic_DNA"/>
</dbReference>
<proteinExistence type="predicted"/>
<keyword evidence="2" id="KW-1185">Reference proteome</keyword>
<evidence type="ECO:0000313" key="2">
    <source>
        <dbReference type="Proteomes" id="UP000583127"/>
    </source>
</evidence>
<reference evidence="1 2" key="1">
    <citation type="submission" date="2020-04" db="EMBL/GenBank/DDBJ databases">
        <title>Paraburkholderia sp. G-4-1-8 isolated from soil.</title>
        <authorList>
            <person name="Dahal R.H."/>
        </authorList>
    </citation>
    <scope>NUCLEOTIDE SEQUENCE [LARGE SCALE GENOMIC DNA]</scope>
    <source>
        <strain evidence="1 2">G-4-1-8</strain>
    </source>
</reference>
<sequence>MLRNVEKMKMQDEKGAAHLEALPFYDRTSPYACGAHVGHGLSGGVSAGVLKMIFRLRGAIKKSANSEI</sequence>
<gene>
    <name evidence="1" type="ORF">HHL14_02945</name>
</gene>
<protein>
    <submittedName>
        <fullName evidence="1">Uncharacterized protein</fullName>
    </submittedName>
</protein>